<accession>A0ACB9JRP9</accession>
<sequence>MLIEWNIRESASSALLIVSCSLNNRSRRERALVTNKLKPKEDENFQIGEVVISTRLVMRVRSYHWLLCHSLAQSLLSYFRNQRHGNGGRGWGGMR</sequence>
<name>A0ACB9JRP9_9ASTR</name>
<reference evidence="2" key="1">
    <citation type="journal article" date="2022" name="Mol. Ecol. Resour.">
        <title>The genomes of chicory, endive, great burdock and yacon provide insights into Asteraceae palaeo-polyploidization history and plant inulin production.</title>
        <authorList>
            <person name="Fan W."/>
            <person name="Wang S."/>
            <person name="Wang H."/>
            <person name="Wang A."/>
            <person name="Jiang F."/>
            <person name="Liu H."/>
            <person name="Zhao H."/>
            <person name="Xu D."/>
            <person name="Zhang Y."/>
        </authorList>
    </citation>
    <scope>NUCLEOTIDE SEQUENCE [LARGE SCALE GENOMIC DNA]</scope>
    <source>
        <strain evidence="2">cv. Yunnan</strain>
    </source>
</reference>
<gene>
    <name evidence="1" type="ORF">L1987_10293</name>
</gene>
<dbReference type="EMBL" id="CM042020">
    <property type="protein sequence ID" value="KAI3822697.1"/>
    <property type="molecule type" value="Genomic_DNA"/>
</dbReference>
<evidence type="ECO:0000313" key="1">
    <source>
        <dbReference type="EMBL" id="KAI3822697.1"/>
    </source>
</evidence>
<dbReference type="Proteomes" id="UP001056120">
    <property type="component" value="Linkage Group LG03"/>
</dbReference>
<reference evidence="1 2" key="2">
    <citation type="journal article" date="2022" name="Mol. Ecol. Resour.">
        <title>The genomes of chicory, endive, great burdock and yacon provide insights into Asteraceae paleo-polyploidization history and plant inulin production.</title>
        <authorList>
            <person name="Fan W."/>
            <person name="Wang S."/>
            <person name="Wang H."/>
            <person name="Wang A."/>
            <person name="Jiang F."/>
            <person name="Liu H."/>
            <person name="Zhao H."/>
            <person name="Xu D."/>
            <person name="Zhang Y."/>
        </authorList>
    </citation>
    <scope>NUCLEOTIDE SEQUENCE [LARGE SCALE GENOMIC DNA]</scope>
    <source>
        <strain evidence="2">cv. Yunnan</strain>
        <tissue evidence="1">Leaves</tissue>
    </source>
</reference>
<proteinExistence type="predicted"/>
<keyword evidence="2" id="KW-1185">Reference proteome</keyword>
<organism evidence="1 2">
    <name type="scientific">Smallanthus sonchifolius</name>
    <dbReference type="NCBI Taxonomy" id="185202"/>
    <lineage>
        <taxon>Eukaryota</taxon>
        <taxon>Viridiplantae</taxon>
        <taxon>Streptophyta</taxon>
        <taxon>Embryophyta</taxon>
        <taxon>Tracheophyta</taxon>
        <taxon>Spermatophyta</taxon>
        <taxon>Magnoliopsida</taxon>
        <taxon>eudicotyledons</taxon>
        <taxon>Gunneridae</taxon>
        <taxon>Pentapetalae</taxon>
        <taxon>asterids</taxon>
        <taxon>campanulids</taxon>
        <taxon>Asterales</taxon>
        <taxon>Asteraceae</taxon>
        <taxon>Asteroideae</taxon>
        <taxon>Heliantheae alliance</taxon>
        <taxon>Millerieae</taxon>
        <taxon>Smallanthus</taxon>
    </lineage>
</organism>
<evidence type="ECO:0000313" key="2">
    <source>
        <dbReference type="Proteomes" id="UP001056120"/>
    </source>
</evidence>
<comment type="caution">
    <text evidence="1">The sequence shown here is derived from an EMBL/GenBank/DDBJ whole genome shotgun (WGS) entry which is preliminary data.</text>
</comment>
<protein>
    <submittedName>
        <fullName evidence="1">Uncharacterized protein</fullName>
    </submittedName>
</protein>